<accession>L8H4S3</accession>
<keyword evidence="5 8" id="KW-0694">RNA-binding</keyword>
<dbReference type="InterPro" id="IPR012677">
    <property type="entry name" value="Nucleotide-bd_a/b_plait_sf"/>
</dbReference>
<evidence type="ECO:0000256" key="2">
    <source>
        <dbReference type="ARBA" id="ARBA00015189"/>
    </source>
</evidence>
<evidence type="ECO:0000256" key="5">
    <source>
        <dbReference type="ARBA" id="ARBA00022884"/>
    </source>
</evidence>
<dbReference type="VEuPathDB" id="AmoebaDB:ACA1_098970"/>
<evidence type="ECO:0000256" key="4">
    <source>
        <dbReference type="ARBA" id="ARBA00022728"/>
    </source>
</evidence>
<evidence type="ECO:0000256" key="8">
    <source>
        <dbReference type="PROSITE-ProRule" id="PRU00176"/>
    </source>
</evidence>
<dbReference type="Gene3D" id="3.30.70.330">
    <property type="match status" value="1"/>
</dbReference>
<feature type="region of interest" description="Disordered" evidence="9">
    <location>
        <begin position="1"/>
        <end position="21"/>
    </location>
</feature>
<dbReference type="Pfam" id="PF00076">
    <property type="entry name" value="RRM_1"/>
    <property type="match status" value="1"/>
</dbReference>
<dbReference type="FunFam" id="3.30.70.330:FF:000424">
    <property type="entry name" value="RNA-binding protein 48 isoform X4"/>
    <property type="match status" value="1"/>
</dbReference>
<dbReference type="Proteomes" id="UP000011083">
    <property type="component" value="Unassembled WGS sequence"/>
</dbReference>
<dbReference type="KEGG" id="acan:ACA1_098970"/>
<evidence type="ECO:0000256" key="9">
    <source>
        <dbReference type="SAM" id="MobiDB-lite"/>
    </source>
</evidence>
<sequence length="146" mass="16603">MEKHVRGQEESGSREAYRRGKSPKAVKAFSIVKESRHVLVQNVPAVGVQEDLLALFSAHGHVEECRAIGEEELPREQFTEVYLITFAQLSDARRAKRKCDDHNFMGAILHVTYAPEFETLEDTRRKLEQRRTEVLTRVQGTVAALA</sequence>
<dbReference type="PROSITE" id="PS50102">
    <property type="entry name" value="RRM"/>
    <property type="match status" value="1"/>
</dbReference>
<dbReference type="PANTHER" id="PTHR20957:SF0">
    <property type="entry name" value="RNA-BINDING PROTEIN 48"/>
    <property type="match status" value="1"/>
</dbReference>
<dbReference type="AlphaFoldDB" id="L8H4S3"/>
<dbReference type="GO" id="GO:0008380">
    <property type="term" value="P:RNA splicing"/>
    <property type="evidence" value="ECO:0007669"/>
    <property type="project" value="UniProtKB-KW"/>
</dbReference>
<name>L8H4S3_ACACF</name>
<dbReference type="InterPro" id="IPR039599">
    <property type="entry name" value="RBM48"/>
</dbReference>
<dbReference type="RefSeq" id="XP_004343650.1">
    <property type="nucleotide sequence ID" value="XM_004343600.1"/>
</dbReference>
<dbReference type="PANTHER" id="PTHR20957">
    <property type="entry name" value="RNA-BINDING PROTEIN 48"/>
    <property type="match status" value="1"/>
</dbReference>
<dbReference type="EMBL" id="KB007910">
    <property type="protein sequence ID" value="ELR20519.1"/>
    <property type="molecule type" value="Genomic_DNA"/>
</dbReference>
<dbReference type="InterPro" id="IPR035979">
    <property type="entry name" value="RBD_domain_sf"/>
</dbReference>
<dbReference type="GO" id="GO:0005654">
    <property type="term" value="C:nucleoplasm"/>
    <property type="evidence" value="ECO:0007669"/>
    <property type="project" value="TreeGrafter"/>
</dbReference>
<keyword evidence="3" id="KW-0507">mRNA processing</keyword>
<dbReference type="GeneID" id="14921381"/>
<reference evidence="11 12" key="1">
    <citation type="journal article" date="2013" name="Genome Biol.">
        <title>Genome of Acanthamoeba castellanii highlights extensive lateral gene transfer and early evolution of tyrosine kinase signaling.</title>
        <authorList>
            <person name="Clarke M."/>
            <person name="Lohan A.J."/>
            <person name="Liu B."/>
            <person name="Lagkouvardos I."/>
            <person name="Roy S."/>
            <person name="Zafar N."/>
            <person name="Bertelli C."/>
            <person name="Schilde C."/>
            <person name="Kianianmomeni A."/>
            <person name="Burglin T.R."/>
            <person name="Frech C."/>
            <person name="Turcotte B."/>
            <person name="Kopec K.O."/>
            <person name="Synnott J.M."/>
            <person name="Choo C."/>
            <person name="Paponov I."/>
            <person name="Finkler A."/>
            <person name="Soon Heng Tan C."/>
            <person name="Hutchins A.P."/>
            <person name="Weinmeier T."/>
            <person name="Rattei T."/>
            <person name="Chu J.S."/>
            <person name="Gimenez G."/>
            <person name="Irimia M."/>
            <person name="Rigden D.J."/>
            <person name="Fitzpatrick D.A."/>
            <person name="Lorenzo-Morales J."/>
            <person name="Bateman A."/>
            <person name="Chiu C.H."/>
            <person name="Tang P."/>
            <person name="Hegemann P."/>
            <person name="Fromm H."/>
            <person name="Raoult D."/>
            <person name="Greub G."/>
            <person name="Miranda-Saavedra D."/>
            <person name="Chen N."/>
            <person name="Nash P."/>
            <person name="Ginger M.L."/>
            <person name="Horn M."/>
            <person name="Schaap P."/>
            <person name="Caler L."/>
            <person name="Loftus B."/>
        </authorList>
    </citation>
    <scope>NUCLEOTIDE SEQUENCE [LARGE SCALE GENOMIC DNA]</scope>
    <source>
        <strain evidence="11 12">Neff</strain>
    </source>
</reference>
<dbReference type="GO" id="GO:0006397">
    <property type="term" value="P:mRNA processing"/>
    <property type="evidence" value="ECO:0007669"/>
    <property type="project" value="UniProtKB-KW"/>
</dbReference>
<proteinExistence type="inferred from homology"/>
<evidence type="ECO:0000256" key="6">
    <source>
        <dbReference type="ARBA" id="ARBA00023187"/>
    </source>
</evidence>
<evidence type="ECO:0000313" key="11">
    <source>
        <dbReference type="EMBL" id="ELR20519.1"/>
    </source>
</evidence>
<dbReference type="InterPro" id="IPR034264">
    <property type="entry name" value="RBM48_RRM"/>
</dbReference>
<evidence type="ECO:0000256" key="3">
    <source>
        <dbReference type="ARBA" id="ARBA00022664"/>
    </source>
</evidence>
<keyword evidence="4" id="KW-0747">Spliceosome</keyword>
<organism evidence="11 12">
    <name type="scientific">Acanthamoeba castellanii (strain ATCC 30010 / Neff)</name>
    <dbReference type="NCBI Taxonomy" id="1257118"/>
    <lineage>
        <taxon>Eukaryota</taxon>
        <taxon>Amoebozoa</taxon>
        <taxon>Discosea</taxon>
        <taxon>Longamoebia</taxon>
        <taxon>Centramoebida</taxon>
        <taxon>Acanthamoebidae</taxon>
        <taxon>Acanthamoeba</taxon>
    </lineage>
</organism>
<feature type="domain" description="RRM" evidence="10">
    <location>
        <begin position="36"/>
        <end position="116"/>
    </location>
</feature>
<keyword evidence="6" id="KW-0508">mRNA splicing</keyword>
<comment type="similarity">
    <text evidence="1">Belongs to the RBM48 family.</text>
</comment>
<dbReference type="GO" id="GO:0003723">
    <property type="term" value="F:RNA binding"/>
    <property type="evidence" value="ECO:0007669"/>
    <property type="project" value="UniProtKB-UniRule"/>
</dbReference>
<dbReference type="CDD" id="cd12442">
    <property type="entry name" value="RRM_RBM48"/>
    <property type="match status" value="1"/>
</dbReference>
<comment type="function">
    <text evidence="7">As a component of the minor spliceosome, involved in the splicing of U12-type introns in pre-mRNAs.</text>
</comment>
<dbReference type="GO" id="GO:0005681">
    <property type="term" value="C:spliceosomal complex"/>
    <property type="evidence" value="ECO:0007669"/>
    <property type="project" value="UniProtKB-KW"/>
</dbReference>
<dbReference type="OMA" id="PYRQGRE"/>
<feature type="compositionally biased region" description="Basic and acidic residues" evidence="9">
    <location>
        <begin position="1"/>
        <end position="18"/>
    </location>
</feature>
<keyword evidence="12" id="KW-1185">Reference proteome</keyword>
<dbReference type="SUPFAM" id="SSF54928">
    <property type="entry name" value="RNA-binding domain, RBD"/>
    <property type="match status" value="1"/>
</dbReference>
<evidence type="ECO:0000256" key="1">
    <source>
        <dbReference type="ARBA" id="ARBA00006938"/>
    </source>
</evidence>
<dbReference type="STRING" id="1257118.L8H4S3"/>
<gene>
    <name evidence="11" type="ORF">ACA1_098970</name>
</gene>
<dbReference type="InterPro" id="IPR000504">
    <property type="entry name" value="RRM_dom"/>
</dbReference>
<protein>
    <recommendedName>
        <fullName evidence="2">RNA-binding protein 48</fullName>
    </recommendedName>
</protein>
<evidence type="ECO:0000256" key="7">
    <source>
        <dbReference type="ARBA" id="ARBA00035004"/>
    </source>
</evidence>
<evidence type="ECO:0000259" key="10">
    <source>
        <dbReference type="PROSITE" id="PS50102"/>
    </source>
</evidence>
<evidence type="ECO:0000313" key="12">
    <source>
        <dbReference type="Proteomes" id="UP000011083"/>
    </source>
</evidence>
<dbReference type="OrthoDB" id="78358at2759"/>